<evidence type="ECO:0000313" key="3">
    <source>
        <dbReference type="EMBL" id="QCZ95005.1"/>
    </source>
</evidence>
<reference evidence="3 4" key="1">
    <citation type="submission" date="2019-04" db="EMBL/GenBank/DDBJ databases">
        <title>Salinimonas iocasae sp. nov., a halophilic bacterium isolated from the outer tube casing of tubeworms in Okinawa Trough.</title>
        <authorList>
            <person name="Zhang H."/>
            <person name="Wang H."/>
            <person name="Li C."/>
        </authorList>
    </citation>
    <scope>NUCLEOTIDE SEQUENCE [LARGE SCALE GENOMIC DNA]</scope>
    <source>
        <strain evidence="3 4">KX18D6</strain>
    </source>
</reference>
<dbReference type="Gene3D" id="1.10.10.610">
    <property type="entry name" value="YehU-like"/>
    <property type="match status" value="1"/>
</dbReference>
<proteinExistence type="inferred from homology"/>
<feature type="region of interest" description="Disordered" evidence="2">
    <location>
        <begin position="64"/>
        <end position="83"/>
    </location>
</feature>
<sequence>MIIPLSELERDTIRSIAEGFVLREGTDYGEVEISFEEKVDDVIARLKSGEAVLVYSQLHETVDIRPADSYDPSAEESTEQPPQ</sequence>
<keyword evidence="4" id="KW-1185">Reference proteome</keyword>
<name>A0A5B7YHL2_9ALTE</name>
<dbReference type="SUPFAM" id="SSF118001">
    <property type="entry name" value="YehU-like"/>
    <property type="match status" value="1"/>
</dbReference>
<accession>A0A5B7YHL2</accession>
<comment type="similarity">
    <text evidence="1">Belongs to the UPF0270 family.</text>
</comment>
<dbReference type="EMBL" id="CP039852">
    <property type="protein sequence ID" value="QCZ95005.1"/>
    <property type="molecule type" value="Genomic_DNA"/>
</dbReference>
<evidence type="ECO:0000256" key="2">
    <source>
        <dbReference type="SAM" id="MobiDB-lite"/>
    </source>
</evidence>
<gene>
    <name evidence="3" type="ORF">FBQ74_16650</name>
</gene>
<dbReference type="PIRSF" id="PIRSF006169">
    <property type="entry name" value="UCP006169"/>
    <property type="match status" value="1"/>
</dbReference>
<dbReference type="RefSeq" id="WP_139757735.1">
    <property type="nucleotide sequence ID" value="NZ_CP039852.1"/>
</dbReference>
<protein>
    <submittedName>
        <fullName evidence="3">YheU family protein</fullName>
    </submittedName>
</protein>
<dbReference type="KEGG" id="salk:FBQ74_16650"/>
<dbReference type="AlphaFoldDB" id="A0A5B7YHL2"/>
<dbReference type="NCBIfam" id="NF003438">
    <property type="entry name" value="PRK04966.1"/>
    <property type="match status" value="1"/>
</dbReference>
<dbReference type="InterPro" id="IPR036685">
    <property type="entry name" value="YehU-like_sf"/>
</dbReference>
<feature type="compositionally biased region" description="Acidic residues" evidence="2">
    <location>
        <begin position="73"/>
        <end position="83"/>
    </location>
</feature>
<dbReference type="InterPro" id="IPR010648">
    <property type="entry name" value="UPF0270"/>
</dbReference>
<dbReference type="OrthoDB" id="6120729at2"/>
<evidence type="ECO:0000256" key="1">
    <source>
        <dbReference type="ARBA" id="ARBA00006450"/>
    </source>
</evidence>
<dbReference type="Proteomes" id="UP000304912">
    <property type="component" value="Chromosome"/>
</dbReference>
<organism evidence="3 4">
    <name type="scientific">Salinimonas iocasae</name>
    <dbReference type="NCBI Taxonomy" id="2572577"/>
    <lineage>
        <taxon>Bacteria</taxon>
        <taxon>Pseudomonadati</taxon>
        <taxon>Pseudomonadota</taxon>
        <taxon>Gammaproteobacteria</taxon>
        <taxon>Alteromonadales</taxon>
        <taxon>Alteromonadaceae</taxon>
        <taxon>Alteromonas/Salinimonas group</taxon>
        <taxon>Salinimonas</taxon>
    </lineage>
</organism>
<evidence type="ECO:0000313" key="4">
    <source>
        <dbReference type="Proteomes" id="UP000304912"/>
    </source>
</evidence>
<dbReference type="Pfam" id="PF06794">
    <property type="entry name" value="UPF0270"/>
    <property type="match status" value="1"/>
</dbReference>